<proteinExistence type="predicted"/>
<protein>
    <submittedName>
        <fullName evidence="1">Uncharacterized protein</fullName>
    </submittedName>
</protein>
<name>A0A090PZE1_9FLAO</name>
<evidence type="ECO:0000313" key="1">
    <source>
        <dbReference type="EMBL" id="GAK96125.1"/>
    </source>
</evidence>
<comment type="caution">
    <text evidence="1">The sequence shown here is derived from an EMBL/GenBank/DDBJ whole genome shotgun (WGS) entry which is preliminary data.</text>
</comment>
<sequence length="37" mass="4435">MIVVVTLSRKRKLIYNLVSSSSRIIYKRLIFLRNLLQ</sequence>
<evidence type="ECO:0000313" key="2">
    <source>
        <dbReference type="Proteomes" id="UP000029221"/>
    </source>
</evidence>
<reference evidence="1" key="1">
    <citation type="journal article" date="2014" name="Genome Announc.">
        <title>Draft Genome Sequences of Marine Flavobacterium Nonlabens Strains NR17, NR24, NR27, NR32, NR33, and Ara13.</title>
        <authorList>
            <person name="Nakanishi M."/>
            <person name="Meirelles P."/>
            <person name="Suzuki R."/>
            <person name="Takatani N."/>
            <person name="Mino S."/>
            <person name="Suda W."/>
            <person name="Oshima K."/>
            <person name="Hattori M."/>
            <person name="Ohkuma M."/>
            <person name="Hosokawa M."/>
            <person name="Miyashita K."/>
            <person name="Thompson F.L."/>
            <person name="Niwa A."/>
            <person name="Sawabe T."/>
            <person name="Sawabe T."/>
        </authorList>
    </citation>
    <scope>NUCLEOTIDE SEQUENCE [LARGE SCALE GENOMIC DNA]</scope>
    <source>
        <strain evidence="1">JCM 19294</strain>
    </source>
</reference>
<keyword evidence="2" id="KW-1185">Reference proteome</keyword>
<dbReference type="Proteomes" id="UP000029221">
    <property type="component" value="Unassembled WGS sequence"/>
</dbReference>
<organism evidence="1 2">
    <name type="scientific">Nonlabens tegetincola</name>
    <dbReference type="NCBI Taxonomy" id="323273"/>
    <lineage>
        <taxon>Bacteria</taxon>
        <taxon>Pseudomonadati</taxon>
        <taxon>Bacteroidota</taxon>
        <taxon>Flavobacteriia</taxon>
        <taxon>Flavobacteriales</taxon>
        <taxon>Flavobacteriaceae</taxon>
        <taxon>Nonlabens</taxon>
    </lineage>
</organism>
<dbReference type="EMBL" id="BBML01000001">
    <property type="protein sequence ID" value="GAK96125.1"/>
    <property type="molecule type" value="Genomic_DNA"/>
</dbReference>
<dbReference type="AlphaFoldDB" id="A0A090PZE1"/>
<accession>A0A090PZE1</accession>
<gene>
    <name evidence="1" type="ORF">JCM19294_2907</name>
</gene>